<accession>A0A934I168</accession>
<sequence>MIDVYNELKIVIEDTLKAIDLSYNGNKITLEDYDEMTSTIENINSYFLGMYGKYTDFDEEVREMVKSFYDPKVEERGIEKGIERGKIQGKIEEKIETATEMIKDGEPIEKIKKYTKLDENKILELIKQIGTEKVQ</sequence>
<dbReference type="Proteomes" id="UP000622687">
    <property type="component" value="Unassembled WGS sequence"/>
</dbReference>
<proteinExistence type="predicted"/>
<evidence type="ECO:0008006" key="3">
    <source>
        <dbReference type="Google" id="ProtNLM"/>
    </source>
</evidence>
<reference evidence="1" key="1">
    <citation type="submission" date="2020-12" db="EMBL/GenBank/DDBJ databases">
        <title>Clostridium thailandense sp. nov., a novel acetogenic bacterium isolated from peat land soil in Thailand.</title>
        <authorList>
            <person name="Chaikitkaew S."/>
            <person name="Birkeland N.K."/>
        </authorList>
    </citation>
    <scope>NUCLEOTIDE SEQUENCE</scope>
    <source>
        <strain evidence="1">DSM 17425</strain>
    </source>
</reference>
<evidence type="ECO:0000313" key="1">
    <source>
        <dbReference type="EMBL" id="MBI6874912.1"/>
    </source>
</evidence>
<protein>
    <recommendedName>
        <fullName evidence="3">Transposase</fullName>
    </recommendedName>
</protein>
<comment type="caution">
    <text evidence="1">The sequence shown here is derived from an EMBL/GenBank/DDBJ whole genome shotgun (WGS) entry which is preliminary data.</text>
</comment>
<dbReference type="EMBL" id="JAEEGB010000035">
    <property type="protein sequence ID" value="MBI6874912.1"/>
    <property type="molecule type" value="Genomic_DNA"/>
</dbReference>
<dbReference type="AlphaFoldDB" id="A0A934I168"/>
<evidence type="ECO:0000313" key="2">
    <source>
        <dbReference type="Proteomes" id="UP000622687"/>
    </source>
</evidence>
<gene>
    <name evidence="1" type="ORF">I6U51_19770</name>
</gene>
<name>A0A934I168_9CLOT</name>
<keyword evidence="2" id="KW-1185">Reference proteome</keyword>
<organism evidence="1 2">
    <name type="scientific">Clostridium aciditolerans</name>
    <dbReference type="NCBI Taxonomy" id="339861"/>
    <lineage>
        <taxon>Bacteria</taxon>
        <taxon>Bacillati</taxon>
        <taxon>Bacillota</taxon>
        <taxon>Clostridia</taxon>
        <taxon>Eubacteriales</taxon>
        <taxon>Clostridiaceae</taxon>
        <taxon>Clostridium</taxon>
    </lineage>
</organism>